<keyword evidence="1" id="KW-0472">Membrane</keyword>
<evidence type="ECO:0000313" key="3">
    <source>
        <dbReference type="Proteomes" id="UP000232003"/>
    </source>
</evidence>
<dbReference type="AlphaFoldDB" id="A0A2K8SWC3"/>
<feature type="transmembrane region" description="Helical" evidence="1">
    <location>
        <begin position="6"/>
        <end position="25"/>
    </location>
</feature>
<keyword evidence="1" id="KW-1133">Transmembrane helix</keyword>
<dbReference type="EMBL" id="CP024785">
    <property type="protein sequence ID" value="AUB39759.1"/>
    <property type="molecule type" value="Genomic_DNA"/>
</dbReference>
<dbReference type="Proteomes" id="UP000232003">
    <property type="component" value="Chromosome"/>
</dbReference>
<keyword evidence="1" id="KW-0812">Transmembrane</keyword>
<keyword evidence="3" id="KW-1185">Reference proteome</keyword>
<name>A0A2K8SWC3_9NOSO</name>
<protein>
    <submittedName>
        <fullName evidence="2">Uncharacterized protein</fullName>
    </submittedName>
</protein>
<organism evidence="2 3">
    <name type="scientific">Nostoc flagelliforme CCNUN1</name>
    <dbReference type="NCBI Taxonomy" id="2038116"/>
    <lineage>
        <taxon>Bacteria</taxon>
        <taxon>Bacillati</taxon>
        <taxon>Cyanobacteriota</taxon>
        <taxon>Cyanophyceae</taxon>
        <taxon>Nostocales</taxon>
        <taxon>Nostocaceae</taxon>
        <taxon>Nostoc</taxon>
    </lineage>
</organism>
<evidence type="ECO:0000313" key="2">
    <source>
        <dbReference type="EMBL" id="AUB39759.1"/>
    </source>
</evidence>
<dbReference type="KEGG" id="nfl:COO91_05757"/>
<evidence type="ECO:0000256" key="1">
    <source>
        <dbReference type="SAM" id="Phobius"/>
    </source>
</evidence>
<reference evidence="2 3" key="1">
    <citation type="submission" date="2017-11" db="EMBL/GenBank/DDBJ databases">
        <title>Complete genome of a free-living desiccation-tolerant cyanobacterium and its photosynthetic adaptation to extreme terrestrial habitat.</title>
        <authorList>
            <person name="Shang J."/>
        </authorList>
    </citation>
    <scope>NUCLEOTIDE SEQUENCE [LARGE SCALE GENOMIC DNA]</scope>
    <source>
        <strain evidence="2 3">CCNUN1</strain>
    </source>
</reference>
<accession>A0A2K8SWC3</accession>
<sequence length="46" mass="5273">MIIRHWTLGIGHWAIVLSLVKYWALGIISPMAKDKGLNGTKKRENR</sequence>
<gene>
    <name evidence="2" type="ORF">COO91_05757</name>
</gene>
<proteinExistence type="predicted"/>